<accession>A0A0G4FXI2</accession>
<evidence type="ECO:0000256" key="1">
    <source>
        <dbReference type="SAM" id="MobiDB-lite"/>
    </source>
</evidence>
<gene>
    <name evidence="2" type="ORF">Vbra_6087</name>
</gene>
<protein>
    <submittedName>
        <fullName evidence="2">Uncharacterized protein</fullName>
    </submittedName>
</protein>
<evidence type="ECO:0000313" key="2">
    <source>
        <dbReference type="EMBL" id="CEM20119.1"/>
    </source>
</evidence>
<feature type="compositionally biased region" description="Basic residues" evidence="1">
    <location>
        <begin position="357"/>
        <end position="366"/>
    </location>
</feature>
<dbReference type="OMA" id="HEHEDIF"/>
<feature type="compositionally biased region" description="Low complexity" evidence="1">
    <location>
        <begin position="1337"/>
        <end position="1349"/>
    </location>
</feature>
<feature type="region of interest" description="Disordered" evidence="1">
    <location>
        <begin position="597"/>
        <end position="620"/>
    </location>
</feature>
<feature type="compositionally biased region" description="Low complexity" evidence="1">
    <location>
        <begin position="791"/>
        <end position="808"/>
    </location>
</feature>
<sequence>MAALSDPFAYICGLLCRHEFVQTGEPTRTAWGGGMRVLDSFFLTPDGEVADVYLFTGCRGKKHEDEGAPVRSWLGAASYLQTKSADRPARFVPFPTSPAAAQQDEDLDVGMEKPASFFIAWGRKAPVRRPSTAQRPSTAGLTSGAMVRPVVPSPCPASVYQTSVHPLTKSELHKMVELKMFEGLKMLQPYVDVKGGGVFRALYRRKQPTSRAPSPTTKRKGRPPPTPLPDALGSTCNIWRTFWDVPPAPPRQQPDFGLSRAQVGGHDGDAGGAGGHDAEAGAGVVRTFETVSSRAQHRSLEIRSPELNGLLRSLMHQLVLFVQHAGLMEVFELDVEFAIDKNRRVWLSYAHTCIAKRKKKRPRRPRSASDIESQWRTQDRPTKMALMQKIVVAPWRTTRGACALCDRPASTITAPKGLAQAAAAPPPPVDDGTLSLPQRKGVKVADSARQSHVEEAPEEVLQDILPSSNTPEHWMLVHRTLKRIKNAEKCWFDPRPFREALVRVPYKDVLENVLLPSVKPSRIRSSIRSSIRSLTDKGTQSKRVSTLSRESSFAEVISEGLGDREWRRFRYLESAMKPVLMCPNCWSMMERFRSIKQRAQAQIERTSRPSPPRERPPSPFNRLKKVLQSTAPSASTLIQESIRDRRKSSIRKKGILASFAFKSLPSDEDLPVPGTPEGPGQAGVSVRLPTPSSDDAATDTIGEEAMRECLSPREEEVVMKKKKPVLRKPMYDLEDPWDEMENRPLRRPQSSPSRFLHTRQAIAGDYIRRGIKRVLPDQPDRLEADQRYTVQSPSSQSSAHSSEGEGSPVFGYREGSEPEESVTQSEGSAAHVVEETQEVPAEERPTQEQPLAISEEPVQNDEEPPEDELEACAMLEMLDSPQMRTLSYRSQRRSVRSKTLPNRSPENQQQQQPSRLSRLGAALSRTVRGGKSQPQPLVKDEDGALQATSAERKQETAAAGENANVHEAVSGESPAEADGGFQLETSPDEARASAEDIQAPQGLADDHEAPTEERREDFLPTETPEAAESVAPAVTRPSESLTLPIPSIAQTSITPISDTPLPTLVRSHLDQIYRTALHRVLIEPASLESVPRDLYTIKEEEIQRRADEQDMLTADPPASLCRYFSLDVIEEEKTESEVEKEPQEGARQRWNRLLQNVAFARSATFDASKHSTIESVHQTNLLQATEGLLDLIKAFKAKDMEGRGELSKVIVRAIIRKQLPKQLRQYLIHEHEDIFGGDPNDLISLAQFTAIISQAIHGGGSRVQSPIALDLQEAKQERLRSMRPFRAVQYGKRPPRKIDTAEFGLPESAFFPPGWGGAQPVSTRMSTAQFGGSGVTSRRSSFRSGASGQSVGGGAGSNSASRDSLKDIYKSRLVEFVKAKSDGLASVSAVGERREARAELRKRLSH</sequence>
<dbReference type="EMBL" id="CDMY01000520">
    <property type="protein sequence ID" value="CEM20119.1"/>
    <property type="molecule type" value="Genomic_DNA"/>
</dbReference>
<organism evidence="2 3">
    <name type="scientific">Vitrella brassicaformis (strain CCMP3155)</name>
    <dbReference type="NCBI Taxonomy" id="1169540"/>
    <lineage>
        <taxon>Eukaryota</taxon>
        <taxon>Sar</taxon>
        <taxon>Alveolata</taxon>
        <taxon>Colpodellida</taxon>
        <taxon>Vitrellaceae</taxon>
        <taxon>Vitrella</taxon>
    </lineage>
</organism>
<keyword evidence="3" id="KW-1185">Reference proteome</keyword>
<proteinExistence type="predicted"/>
<feature type="compositionally biased region" description="Basic and acidic residues" evidence="1">
    <location>
        <begin position="774"/>
        <end position="786"/>
    </location>
</feature>
<dbReference type="InParanoid" id="A0A0G4FXI2"/>
<feature type="compositionally biased region" description="Basic and acidic residues" evidence="1">
    <location>
        <begin position="1004"/>
        <end position="1018"/>
    </location>
</feature>
<feature type="region of interest" description="Disordered" evidence="1">
    <location>
        <begin position="666"/>
        <end position="695"/>
    </location>
</feature>
<dbReference type="VEuPathDB" id="CryptoDB:Vbra_6087"/>
<feature type="compositionally biased region" description="Polar residues" evidence="1">
    <location>
        <begin position="897"/>
        <end position="907"/>
    </location>
</feature>
<evidence type="ECO:0000313" key="3">
    <source>
        <dbReference type="Proteomes" id="UP000041254"/>
    </source>
</evidence>
<reference evidence="2 3" key="1">
    <citation type="submission" date="2014-11" db="EMBL/GenBank/DDBJ databases">
        <authorList>
            <person name="Zhu J."/>
            <person name="Qi W."/>
            <person name="Song R."/>
        </authorList>
    </citation>
    <scope>NUCLEOTIDE SEQUENCE [LARGE SCALE GENOMIC DNA]</scope>
</reference>
<feature type="region of interest" description="Disordered" evidence="1">
    <location>
        <begin position="357"/>
        <end position="379"/>
    </location>
</feature>
<name>A0A0G4FXI2_VITBC</name>
<feature type="compositionally biased region" description="Acidic residues" evidence="1">
    <location>
        <begin position="858"/>
        <end position="870"/>
    </location>
</feature>
<feature type="region of interest" description="Disordered" evidence="1">
    <location>
        <begin position="1322"/>
        <end position="1363"/>
    </location>
</feature>
<feature type="compositionally biased region" description="Basic and acidic residues" evidence="1">
    <location>
        <begin position="605"/>
        <end position="616"/>
    </location>
</feature>
<feature type="region of interest" description="Disordered" evidence="1">
    <location>
        <begin position="735"/>
        <end position="1038"/>
    </location>
</feature>
<feature type="region of interest" description="Disordered" evidence="1">
    <location>
        <begin position="202"/>
        <end position="231"/>
    </location>
</feature>
<dbReference type="Proteomes" id="UP000041254">
    <property type="component" value="Unassembled WGS sequence"/>
</dbReference>